<dbReference type="AlphaFoldDB" id="A0A2G5CH93"/>
<keyword evidence="1" id="KW-0812">Transmembrane</keyword>
<dbReference type="InParanoid" id="A0A2G5CH93"/>
<keyword evidence="3" id="KW-1185">Reference proteome</keyword>
<evidence type="ECO:0000313" key="2">
    <source>
        <dbReference type="EMBL" id="PIA30651.1"/>
    </source>
</evidence>
<keyword evidence="1" id="KW-0472">Membrane</keyword>
<gene>
    <name evidence="2" type="ORF">AQUCO_05400031v1</name>
</gene>
<feature type="transmembrane region" description="Helical" evidence="1">
    <location>
        <begin position="41"/>
        <end position="62"/>
    </location>
</feature>
<evidence type="ECO:0000256" key="1">
    <source>
        <dbReference type="SAM" id="Phobius"/>
    </source>
</evidence>
<reference evidence="2 3" key="1">
    <citation type="submission" date="2017-09" db="EMBL/GenBank/DDBJ databases">
        <title>WGS assembly of Aquilegia coerulea Goldsmith.</title>
        <authorList>
            <person name="Hodges S."/>
            <person name="Kramer E."/>
            <person name="Nordborg M."/>
            <person name="Tomkins J."/>
            <person name="Borevitz J."/>
            <person name="Derieg N."/>
            <person name="Yan J."/>
            <person name="Mihaltcheva S."/>
            <person name="Hayes R.D."/>
            <person name="Rokhsar D."/>
        </authorList>
    </citation>
    <scope>NUCLEOTIDE SEQUENCE [LARGE SCALE GENOMIC DNA]</scope>
    <source>
        <strain evidence="3">cv. Goldsmith</strain>
    </source>
</reference>
<dbReference type="EMBL" id="KZ305071">
    <property type="protein sequence ID" value="PIA30651.1"/>
    <property type="molecule type" value="Genomic_DNA"/>
</dbReference>
<evidence type="ECO:0000313" key="3">
    <source>
        <dbReference type="Proteomes" id="UP000230069"/>
    </source>
</evidence>
<proteinExistence type="predicted"/>
<protein>
    <submittedName>
        <fullName evidence="2">Uncharacterized protein</fullName>
    </submittedName>
</protein>
<organism evidence="2 3">
    <name type="scientific">Aquilegia coerulea</name>
    <name type="common">Rocky mountain columbine</name>
    <dbReference type="NCBI Taxonomy" id="218851"/>
    <lineage>
        <taxon>Eukaryota</taxon>
        <taxon>Viridiplantae</taxon>
        <taxon>Streptophyta</taxon>
        <taxon>Embryophyta</taxon>
        <taxon>Tracheophyta</taxon>
        <taxon>Spermatophyta</taxon>
        <taxon>Magnoliopsida</taxon>
        <taxon>Ranunculales</taxon>
        <taxon>Ranunculaceae</taxon>
        <taxon>Thalictroideae</taxon>
        <taxon>Aquilegia</taxon>
    </lineage>
</organism>
<name>A0A2G5CH93_AQUCA</name>
<dbReference type="Proteomes" id="UP000230069">
    <property type="component" value="Unassembled WGS sequence"/>
</dbReference>
<keyword evidence="1" id="KW-1133">Transmembrane helix</keyword>
<sequence>MFCLHGFRSRLPNLNGFILCFDQYSVTLWQMQFIWKLCGSYFIFNFFSAAAQFTINFLLALFNTRSTCLRFHIQKGNYVDDITI</sequence>
<accession>A0A2G5CH93</accession>